<evidence type="ECO:0000313" key="2">
    <source>
        <dbReference type="EMBL" id="RAL15790.1"/>
    </source>
</evidence>
<reference evidence="2 3" key="1">
    <citation type="submission" date="2018-02" db="EMBL/GenBank/DDBJ databases">
        <title>The genomes of Aspergillus section Nigri reveals drivers in fungal speciation.</title>
        <authorList>
            <consortium name="DOE Joint Genome Institute"/>
            <person name="Vesth T.C."/>
            <person name="Nybo J."/>
            <person name="Theobald S."/>
            <person name="Brandl J."/>
            <person name="Frisvad J.C."/>
            <person name="Nielsen K.F."/>
            <person name="Lyhne E.K."/>
            <person name="Kogle M.E."/>
            <person name="Kuo A."/>
            <person name="Riley R."/>
            <person name="Clum A."/>
            <person name="Nolan M."/>
            <person name="Lipzen A."/>
            <person name="Salamov A."/>
            <person name="Henrissat B."/>
            <person name="Wiebenga A."/>
            <person name="De vries R.P."/>
            <person name="Grigoriev I.V."/>
            <person name="Mortensen U.H."/>
            <person name="Andersen M.R."/>
            <person name="Baker S.E."/>
        </authorList>
    </citation>
    <scope>NUCLEOTIDE SEQUENCE [LARGE SCALE GENOMIC DNA]</scope>
    <source>
        <strain evidence="2 3">CBS 101889</strain>
    </source>
</reference>
<dbReference type="STRING" id="1450537.A0A395I6K6"/>
<accession>A0A395I6K6</accession>
<protein>
    <submittedName>
        <fullName evidence="2">Uncharacterized protein</fullName>
    </submittedName>
</protein>
<dbReference type="Proteomes" id="UP000248961">
    <property type="component" value="Unassembled WGS sequence"/>
</dbReference>
<keyword evidence="3" id="KW-1185">Reference proteome</keyword>
<keyword evidence="1" id="KW-0472">Membrane</keyword>
<keyword evidence="1" id="KW-1133">Transmembrane helix</keyword>
<feature type="transmembrane region" description="Helical" evidence="1">
    <location>
        <begin position="15"/>
        <end position="33"/>
    </location>
</feature>
<dbReference type="GeneID" id="37204697"/>
<evidence type="ECO:0000313" key="3">
    <source>
        <dbReference type="Proteomes" id="UP000248961"/>
    </source>
</evidence>
<dbReference type="AlphaFoldDB" id="A0A395I6K6"/>
<name>A0A395I6K6_ASPHC</name>
<sequence length="357" mass="39044">MATHILDMFDIRGEWRAIAISLFITILAFQFGFDSTYYSGILDMDPFTIAYGHQNRATDSYVLGSSIQSLHTSIINVGELVAATSLGLLLVERLLMTLRSTDDVACFPSLVCAVLFIVGGVGTASAKTMGLGRLIVAMVYIFMVAFNSGSGTGSVSGHIVNLDQPQPQQTDGHVDRRVGLVSAAGDCRSLPGGHAGDVRNKVPARKFKSYDIPQASRLVTLVNKKEARATEWRAFPEMAAVSGDAHIGPNAWQPISPPFSGIIVGKMSIHRYFLWLLLPDHRVLRHGIQGNGLGRTEQQPFFGRVIAALSLLSRATFSQRVRQTSYEVYPNDRVIFIHRARSLEYKKYEGAGLAGDQ</sequence>
<keyword evidence="1" id="KW-0812">Transmembrane</keyword>
<feature type="transmembrane region" description="Helical" evidence="1">
    <location>
        <begin position="103"/>
        <end position="124"/>
    </location>
</feature>
<dbReference type="VEuPathDB" id="FungiDB:BO97DRAFT_475440"/>
<organism evidence="2 3">
    <name type="scientific">Aspergillus homomorphus (strain CBS 101889)</name>
    <dbReference type="NCBI Taxonomy" id="1450537"/>
    <lineage>
        <taxon>Eukaryota</taxon>
        <taxon>Fungi</taxon>
        <taxon>Dikarya</taxon>
        <taxon>Ascomycota</taxon>
        <taxon>Pezizomycotina</taxon>
        <taxon>Eurotiomycetes</taxon>
        <taxon>Eurotiomycetidae</taxon>
        <taxon>Eurotiales</taxon>
        <taxon>Aspergillaceae</taxon>
        <taxon>Aspergillus</taxon>
        <taxon>Aspergillus subgen. Circumdati</taxon>
    </lineage>
</organism>
<gene>
    <name evidence="2" type="ORF">BO97DRAFT_475440</name>
</gene>
<dbReference type="RefSeq" id="XP_025554944.1">
    <property type="nucleotide sequence ID" value="XM_025700408.1"/>
</dbReference>
<evidence type="ECO:0000256" key="1">
    <source>
        <dbReference type="SAM" id="Phobius"/>
    </source>
</evidence>
<proteinExistence type="predicted"/>
<feature type="transmembrane region" description="Helical" evidence="1">
    <location>
        <begin position="70"/>
        <end position="91"/>
    </location>
</feature>
<dbReference type="EMBL" id="KZ824270">
    <property type="protein sequence ID" value="RAL15790.1"/>
    <property type="molecule type" value="Genomic_DNA"/>
</dbReference>